<evidence type="ECO:0000313" key="4">
    <source>
        <dbReference type="EMBL" id="XBT18303.1"/>
    </source>
</evidence>
<dbReference type="EMBL" id="CP157894">
    <property type="protein sequence ID" value="XBT18303.1"/>
    <property type="molecule type" value="Genomic_DNA"/>
</dbReference>
<dbReference type="SMART" id="SM00662">
    <property type="entry name" value="RPOLD"/>
    <property type="match status" value="1"/>
</dbReference>
<dbReference type="Pfam" id="PF01000">
    <property type="entry name" value="RNA_pol_A_bac"/>
    <property type="match status" value="1"/>
</dbReference>
<dbReference type="GO" id="GO:0006351">
    <property type="term" value="P:DNA-templated transcription"/>
    <property type="evidence" value="ECO:0007669"/>
    <property type="project" value="InterPro"/>
</dbReference>
<dbReference type="InterPro" id="IPR011262">
    <property type="entry name" value="DNA-dir_RNA_pol_insert"/>
</dbReference>
<feature type="domain" description="DNA-directed RNA polymerase RpoA/D/Rpb3-type" evidence="3">
    <location>
        <begin position="5"/>
        <end position="218"/>
    </location>
</feature>
<dbReference type="SUPFAM" id="SSF55257">
    <property type="entry name" value="RBP11-like subunits of RNA polymerase"/>
    <property type="match status" value="1"/>
</dbReference>
<proteinExistence type="predicted"/>
<dbReference type="InterPro" id="IPR011263">
    <property type="entry name" value="DNA-dir_RNA_pol_RpoA/D/Rpb3"/>
</dbReference>
<reference evidence="4" key="1">
    <citation type="submission" date="2024-06" db="EMBL/GenBank/DDBJ databases">
        <title>Diversity, functionality, and evolutionary history of bacterial symbionts in false click beetles (Coleoptera, Throscidae).</title>
        <authorList>
            <person name="Wierz J.C."/>
            <person name="Malm H."/>
            <person name="Kaltenpoth M."/>
            <person name="Engl T."/>
        </authorList>
    </citation>
    <scope>NUCLEOTIDE SEQUENCE</scope>
    <source>
        <strain evidence="4">Tduv</strain>
    </source>
</reference>
<evidence type="ECO:0000256" key="2">
    <source>
        <dbReference type="ARBA" id="ARBA00023163"/>
    </source>
</evidence>
<keyword evidence="2" id="KW-0804">Transcription</keyword>
<dbReference type="SUPFAM" id="SSF56553">
    <property type="entry name" value="Insert subdomain of RNA polymerase alpha subunit"/>
    <property type="match status" value="1"/>
</dbReference>
<dbReference type="GO" id="GO:0000428">
    <property type="term" value="C:DNA-directed RNA polymerase complex"/>
    <property type="evidence" value="ECO:0007669"/>
    <property type="project" value="UniProtKB-KW"/>
</dbReference>
<dbReference type="Gene3D" id="2.170.120.12">
    <property type="entry name" value="DNA-directed RNA polymerase, insert domain"/>
    <property type="match status" value="1"/>
</dbReference>
<sequence>MIKDKKKFLIVGLRKNIGITIGNSLRRVLLTSIKGYTVSAFRINKIKHEYESIDGVYEDINNIILNLKQIIFKNINNPKRKIYIINIKLLNKKIFFSKYIEKYTKDFKIINKDLKILNCSKNIKLNIKLIITYGRGYIPANNNLIIDNYINKKNKKYIIKIDSIYTPIINVKYKICKYENIKEKLIISITTNKTITPIKALYKSVYKLIYYYYNIIKHDKFNKNKKKINPTKKLFKLNFKYFKYFKYFNNDKLFLFFKKNYINNINEFKKKYKVIINKTKNKYLLNLIKKIYKELINN</sequence>
<dbReference type="AlphaFoldDB" id="A0AAU7QQU5"/>
<protein>
    <recommendedName>
        <fullName evidence="3">DNA-directed RNA polymerase RpoA/D/Rpb3-type domain-containing protein</fullName>
    </recommendedName>
</protein>
<name>A0AAU7QQU5_9FLAO</name>
<dbReference type="GO" id="GO:0003899">
    <property type="term" value="F:DNA-directed RNA polymerase activity"/>
    <property type="evidence" value="ECO:0007669"/>
    <property type="project" value="InterPro"/>
</dbReference>
<keyword evidence="1" id="KW-0240">DNA-directed RNA polymerase</keyword>
<accession>A0AAU7QQU5</accession>
<evidence type="ECO:0000259" key="3">
    <source>
        <dbReference type="SMART" id="SM00662"/>
    </source>
</evidence>
<dbReference type="Pfam" id="PF01193">
    <property type="entry name" value="RNA_pol_L"/>
    <property type="match status" value="1"/>
</dbReference>
<organism evidence="4">
    <name type="scientific">Candidatus Shikimatogenerans sp. Tduv</name>
    <dbReference type="NCBI Taxonomy" id="3158567"/>
    <lineage>
        <taxon>Bacteria</taxon>
        <taxon>Pseudomonadati</taxon>
        <taxon>Bacteroidota</taxon>
        <taxon>Flavobacteriia</taxon>
        <taxon>Flavobacteriales</taxon>
        <taxon>Candidatus Shikimatogenerans</taxon>
    </lineage>
</organism>
<dbReference type="GO" id="GO:0046983">
    <property type="term" value="F:protein dimerization activity"/>
    <property type="evidence" value="ECO:0007669"/>
    <property type="project" value="InterPro"/>
</dbReference>
<dbReference type="InterPro" id="IPR036643">
    <property type="entry name" value="RNApol_insert_sf"/>
</dbReference>
<dbReference type="InterPro" id="IPR036603">
    <property type="entry name" value="RBP11-like"/>
</dbReference>
<evidence type="ECO:0000256" key="1">
    <source>
        <dbReference type="ARBA" id="ARBA00022478"/>
    </source>
</evidence>
<gene>
    <name evidence="4" type="ORF">ABNO50_00560</name>
</gene>
<dbReference type="Gene3D" id="3.30.1360.10">
    <property type="entry name" value="RNA polymerase, RBP11-like subunit"/>
    <property type="match status" value="1"/>
</dbReference>